<dbReference type="InterPro" id="IPR013984">
    <property type="entry name" value="Ald_Fedxn_OxRdtase_dom2"/>
</dbReference>
<evidence type="ECO:0000256" key="1">
    <source>
        <dbReference type="ARBA" id="ARBA00001966"/>
    </source>
</evidence>
<name>A0A0F9BBZ4_9ZZZZ</name>
<evidence type="ECO:0000256" key="2">
    <source>
        <dbReference type="ARBA" id="ARBA00011032"/>
    </source>
</evidence>
<comment type="cofactor">
    <cofactor evidence="1">
        <name>[4Fe-4S] cluster</name>
        <dbReference type="ChEBI" id="CHEBI:49883"/>
    </cofactor>
</comment>
<keyword evidence="5" id="KW-0408">Iron</keyword>
<feature type="non-terminal residue" evidence="8">
    <location>
        <position position="348"/>
    </location>
</feature>
<organism evidence="8">
    <name type="scientific">marine sediment metagenome</name>
    <dbReference type="NCBI Taxonomy" id="412755"/>
    <lineage>
        <taxon>unclassified sequences</taxon>
        <taxon>metagenomes</taxon>
        <taxon>ecological metagenomes</taxon>
    </lineage>
</organism>
<keyword evidence="6" id="KW-0411">Iron-sulfur</keyword>
<keyword evidence="4" id="KW-0479">Metal-binding</keyword>
<reference evidence="8" key="1">
    <citation type="journal article" date="2015" name="Nature">
        <title>Complex archaea that bridge the gap between prokaryotes and eukaryotes.</title>
        <authorList>
            <person name="Spang A."/>
            <person name="Saw J.H."/>
            <person name="Jorgensen S.L."/>
            <person name="Zaremba-Niedzwiedzka K."/>
            <person name="Martijn J."/>
            <person name="Lind A.E."/>
            <person name="van Eijk R."/>
            <person name="Schleper C."/>
            <person name="Guy L."/>
            <person name="Ettema T.J."/>
        </authorList>
    </citation>
    <scope>NUCLEOTIDE SEQUENCE</scope>
</reference>
<proteinExistence type="inferred from homology"/>
<dbReference type="PANTHER" id="PTHR30038">
    <property type="entry name" value="ALDEHYDE FERREDOXIN OXIDOREDUCTASE"/>
    <property type="match status" value="1"/>
</dbReference>
<dbReference type="InterPro" id="IPR051919">
    <property type="entry name" value="W-dependent_AOR"/>
</dbReference>
<dbReference type="PANTHER" id="PTHR30038:SF7">
    <property type="entry name" value="TUNGSTEN-CONTAINING GLYCERALDEHYDE-3-PHOSPHATE:FERREDOXIN OXIDOREDUCTASE"/>
    <property type="match status" value="1"/>
</dbReference>
<comment type="caution">
    <text evidence="8">The sequence shown here is derived from an EMBL/GenBank/DDBJ whole genome shotgun (WGS) entry which is preliminary data.</text>
</comment>
<evidence type="ECO:0000256" key="4">
    <source>
        <dbReference type="ARBA" id="ARBA00022723"/>
    </source>
</evidence>
<evidence type="ECO:0000313" key="8">
    <source>
        <dbReference type="EMBL" id="KKK88174.1"/>
    </source>
</evidence>
<dbReference type="SUPFAM" id="SSF56228">
    <property type="entry name" value="Aldehyde ferredoxin oxidoreductase, N-terminal domain"/>
    <property type="match status" value="1"/>
</dbReference>
<evidence type="ECO:0000256" key="5">
    <source>
        <dbReference type="ARBA" id="ARBA00023004"/>
    </source>
</evidence>
<dbReference type="Gene3D" id="1.10.569.10">
    <property type="entry name" value="Aldehyde Ferredoxin Oxidoreductase Protein, subunit A, domain 2"/>
    <property type="match status" value="1"/>
</dbReference>
<dbReference type="InterPro" id="IPR001203">
    <property type="entry name" value="OxRdtase_Ald_Fedxn_C"/>
</dbReference>
<dbReference type="Pfam" id="PF02730">
    <property type="entry name" value="AFOR_N"/>
    <property type="match status" value="1"/>
</dbReference>
<feature type="domain" description="Aldehyde ferredoxin oxidoreductase N-terminal" evidence="7">
    <location>
        <begin position="4"/>
        <end position="208"/>
    </location>
</feature>
<dbReference type="GO" id="GO:0051539">
    <property type="term" value="F:4 iron, 4 sulfur cluster binding"/>
    <property type="evidence" value="ECO:0007669"/>
    <property type="project" value="UniProtKB-KW"/>
</dbReference>
<sequence length="348" mass="37554">MFGYMGRILRVDLSAQRSWTEDLAEDTARKYVGGVALGATYLLGEVLPGVEWSSPENLLIFMTGPLGGSRVSGSGSFCVVSKGPMTNAAASTQANGFFGAFLRFSGYDGLIIQGRAAKPTYLFIHEEGVQFRDASDLMGLGTLKTQETIKSELGLRRKGSVIAIGPAGENRVRYAAIVGDGGHVAAHNGVGAVMGSKNLKAIAAHHGKLRPSVKDPTNLKKKAKELLEDAKEFNNRRFYTWGTNSVFEPALKGGWLPIKNLTTNVLEGYEKLLPEYTRAHFEHKPRPCWACSIAHVKHVRVTEGVYAGLEGEEPEYECVAAWGPLTGNLDPGAVVMLSNLTDDLGLDV</sequence>
<keyword evidence="3" id="KW-0004">4Fe-4S</keyword>
<dbReference type="GO" id="GO:0046872">
    <property type="term" value="F:metal ion binding"/>
    <property type="evidence" value="ECO:0007669"/>
    <property type="project" value="UniProtKB-KW"/>
</dbReference>
<dbReference type="GO" id="GO:0016625">
    <property type="term" value="F:oxidoreductase activity, acting on the aldehyde or oxo group of donors, iron-sulfur protein as acceptor"/>
    <property type="evidence" value="ECO:0007669"/>
    <property type="project" value="InterPro"/>
</dbReference>
<dbReference type="InterPro" id="IPR036021">
    <property type="entry name" value="Tungsten_al_ferr_oxy-like_C"/>
</dbReference>
<dbReference type="InterPro" id="IPR036503">
    <property type="entry name" value="Ald_Fedxn_OxRdtase_N_sf"/>
</dbReference>
<gene>
    <name evidence="8" type="ORF">LCGC14_2745830</name>
</gene>
<dbReference type="AlphaFoldDB" id="A0A0F9BBZ4"/>
<dbReference type="Pfam" id="PF01314">
    <property type="entry name" value="AFOR_C"/>
    <property type="match status" value="1"/>
</dbReference>
<accession>A0A0F9BBZ4</accession>
<comment type="similarity">
    <text evidence="2">Belongs to the AOR/FOR family.</text>
</comment>
<dbReference type="InterPro" id="IPR013983">
    <property type="entry name" value="Ald_Fedxn_OxRdtase_N"/>
</dbReference>
<dbReference type="SUPFAM" id="SSF48310">
    <property type="entry name" value="Aldehyde ferredoxin oxidoreductase, C-terminal domains"/>
    <property type="match status" value="1"/>
</dbReference>
<dbReference type="EMBL" id="LAZR01050074">
    <property type="protein sequence ID" value="KKK88174.1"/>
    <property type="molecule type" value="Genomic_DNA"/>
</dbReference>
<evidence type="ECO:0000256" key="3">
    <source>
        <dbReference type="ARBA" id="ARBA00022485"/>
    </source>
</evidence>
<evidence type="ECO:0000259" key="7">
    <source>
        <dbReference type="SMART" id="SM00790"/>
    </source>
</evidence>
<protein>
    <recommendedName>
        <fullName evidence="7">Aldehyde ferredoxin oxidoreductase N-terminal domain-containing protein</fullName>
    </recommendedName>
</protein>
<dbReference type="SMART" id="SM00790">
    <property type="entry name" value="AFOR_N"/>
    <property type="match status" value="1"/>
</dbReference>
<evidence type="ECO:0000256" key="6">
    <source>
        <dbReference type="ARBA" id="ARBA00023014"/>
    </source>
</evidence>
<dbReference type="GO" id="GO:0009055">
    <property type="term" value="F:electron transfer activity"/>
    <property type="evidence" value="ECO:0007669"/>
    <property type="project" value="InterPro"/>
</dbReference>
<dbReference type="Gene3D" id="3.60.9.10">
    <property type="entry name" value="Aldehyde ferredoxin oxidoreductase, N-terminal domain"/>
    <property type="match status" value="1"/>
</dbReference>